<reference evidence="1" key="1">
    <citation type="submission" date="2021-03" db="EMBL/GenBank/DDBJ databases">
        <title>Evolutionary priming and transition to the ectomycorrhizal habit in an iconic lineage of mushroom-forming fungi: is preadaptation a requirement?</title>
        <authorList>
            <consortium name="DOE Joint Genome Institute"/>
            <person name="Looney B.P."/>
            <person name="Miyauchi S."/>
            <person name="Morin E."/>
            <person name="Drula E."/>
            <person name="Courty P.E."/>
            <person name="Chicoki N."/>
            <person name="Fauchery L."/>
            <person name="Kohler A."/>
            <person name="Kuo A."/>
            <person name="LaButti K."/>
            <person name="Pangilinan J."/>
            <person name="Lipzen A."/>
            <person name="Riley R."/>
            <person name="Andreopoulos W."/>
            <person name="He G."/>
            <person name="Johnson J."/>
            <person name="Barry K.W."/>
            <person name="Grigoriev I.V."/>
            <person name="Nagy L."/>
            <person name="Hibbett D."/>
            <person name="Henrissat B."/>
            <person name="Matheny P.B."/>
            <person name="Labbe J."/>
            <person name="Martin A.F."/>
        </authorList>
    </citation>
    <scope>NUCLEOTIDE SEQUENCE</scope>
    <source>
        <strain evidence="1">BPL698</strain>
    </source>
</reference>
<evidence type="ECO:0000313" key="2">
    <source>
        <dbReference type="Proteomes" id="UP001207468"/>
    </source>
</evidence>
<organism evidence="1 2">
    <name type="scientific">Russula earlei</name>
    <dbReference type="NCBI Taxonomy" id="71964"/>
    <lineage>
        <taxon>Eukaryota</taxon>
        <taxon>Fungi</taxon>
        <taxon>Dikarya</taxon>
        <taxon>Basidiomycota</taxon>
        <taxon>Agaricomycotina</taxon>
        <taxon>Agaricomycetes</taxon>
        <taxon>Russulales</taxon>
        <taxon>Russulaceae</taxon>
        <taxon>Russula</taxon>
    </lineage>
</organism>
<dbReference type="Proteomes" id="UP001207468">
    <property type="component" value="Unassembled WGS sequence"/>
</dbReference>
<gene>
    <name evidence="1" type="ORF">F5148DRAFT_158547</name>
</gene>
<protein>
    <submittedName>
        <fullName evidence="1">Uncharacterized protein</fullName>
    </submittedName>
</protein>
<evidence type="ECO:0000313" key="1">
    <source>
        <dbReference type="EMBL" id="KAI9507097.1"/>
    </source>
</evidence>
<proteinExistence type="predicted"/>
<sequence length="124" mass="13948">MRRGSEAQRCVPALVPVALILCQICKSYSCQCHTFHSTLHWHACQSSGRTQTSTTPPATVKCVAFCLPLTRGQTFIRVVIPSERLDLDTFSLFDLFPVPLSRNVGLQPFLVNLRAGRCRSYERH</sequence>
<keyword evidence="2" id="KW-1185">Reference proteome</keyword>
<comment type="caution">
    <text evidence="1">The sequence shown here is derived from an EMBL/GenBank/DDBJ whole genome shotgun (WGS) entry which is preliminary data.</text>
</comment>
<name>A0ACC0U6H3_9AGAM</name>
<dbReference type="EMBL" id="JAGFNK010000140">
    <property type="protein sequence ID" value="KAI9507097.1"/>
    <property type="molecule type" value="Genomic_DNA"/>
</dbReference>
<accession>A0ACC0U6H3</accession>